<evidence type="ECO:0000313" key="3">
    <source>
        <dbReference type="Proteomes" id="UP000589620"/>
    </source>
</evidence>
<name>A0A852SXA3_9MICO</name>
<gene>
    <name evidence="2" type="ORF">BJ963_001238</name>
</gene>
<proteinExistence type="predicted"/>
<dbReference type="EMBL" id="JACCBJ010000001">
    <property type="protein sequence ID" value="NYD73719.1"/>
    <property type="molecule type" value="Genomic_DNA"/>
</dbReference>
<feature type="domain" description="AraC effector-binding" evidence="1">
    <location>
        <begin position="2"/>
        <end position="152"/>
    </location>
</feature>
<reference evidence="2 3" key="1">
    <citation type="submission" date="2020-07" db="EMBL/GenBank/DDBJ databases">
        <title>Sequencing the genomes of 1000 actinobacteria strains.</title>
        <authorList>
            <person name="Klenk H.-P."/>
        </authorList>
    </citation>
    <scope>NUCLEOTIDE SEQUENCE [LARGE SCALE GENOMIC DNA]</scope>
    <source>
        <strain evidence="2 3">DSM 23871</strain>
    </source>
</reference>
<dbReference type="Proteomes" id="UP000589620">
    <property type="component" value="Unassembled WGS sequence"/>
</dbReference>
<dbReference type="SMART" id="SM00871">
    <property type="entry name" value="AraC_E_bind"/>
    <property type="match status" value="1"/>
</dbReference>
<evidence type="ECO:0000259" key="1">
    <source>
        <dbReference type="SMART" id="SM00871"/>
    </source>
</evidence>
<accession>A0A852SXA3</accession>
<dbReference type="Pfam" id="PF06445">
    <property type="entry name" value="GyrI-like"/>
    <property type="match status" value="1"/>
</dbReference>
<sequence>MTEIAIVQHSEQPTAVVHERVPLADLPAFFARAFQETAAALQAQGRHPAGPPFGKYSGMPTDTVDVEAGFPVSAPITASGDVVPGTLPGGRVVEATHIGPYDTIQQTYDEIQRFVADAGLTPGEVMWECYLSDPQSQPDPSTWRTTICWSVA</sequence>
<evidence type="ECO:0000313" key="2">
    <source>
        <dbReference type="EMBL" id="NYD73719.1"/>
    </source>
</evidence>
<comment type="caution">
    <text evidence="2">The sequence shown here is derived from an EMBL/GenBank/DDBJ whole genome shotgun (WGS) entry which is preliminary data.</text>
</comment>
<dbReference type="InterPro" id="IPR029442">
    <property type="entry name" value="GyrI-like"/>
</dbReference>
<dbReference type="Gene3D" id="3.20.80.10">
    <property type="entry name" value="Regulatory factor, effector binding domain"/>
    <property type="match status" value="1"/>
</dbReference>
<organism evidence="2 3">
    <name type="scientific">Leifsonia soli</name>
    <dbReference type="NCBI Taxonomy" id="582665"/>
    <lineage>
        <taxon>Bacteria</taxon>
        <taxon>Bacillati</taxon>
        <taxon>Actinomycetota</taxon>
        <taxon>Actinomycetes</taxon>
        <taxon>Micrococcales</taxon>
        <taxon>Microbacteriaceae</taxon>
        <taxon>Leifsonia</taxon>
    </lineage>
</organism>
<dbReference type="AlphaFoldDB" id="A0A852SXA3"/>
<dbReference type="SUPFAM" id="SSF55136">
    <property type="entry name" value="Probable bacterial effector-binding domain"/>
    <property type="match status" value="1"/>
</dbReference>
<protein>
    <submittedName>
        <fullName evidence="2">Effector-binding domain-containing protein</fullName>
    </submittedName>
</protein>
<dbReference type="InterPro" id="IPR011256">
    <property type="entry name" value="Reg_factor_effector_dom_sf"/>
</dbReference>
<dbReference type="RefSeq" id="WP_179455350.1">
    <property type="nucleotide sequence ID" value="NZ_BAAAPX010000001.1"/>
</dbReference>
<dbReference type="InterPro" id="IPR010499">
    <property type="entry name" value="AraC_E-bd"/>
</dbReference>
<keyword evidence="3" id="KW-1185">Reference proteome</keyword>